<gene>
    <name evidence="1" type="ORF">GCM10010466_29340</name>
</gene>
<protein>
    <submittedName>
        <fullName evidence="1">Uncharacterized protein</fullName>
    </submittedName>
</protein>
<reference evidence="2" key="1">
    <citation type="journal article" date="2019" name="Int. J. Syst. Evol. Microbiol.">
        <title>The Global Catalogue of Microorganisms (GCM) 10K type strain sequencing project: providing services to taxonomists for standard genome sequencing and annotation.</title>
        <authorList>
            <consortium name="The Broad Institute Genomics Platform"/>
            <consortium name="The Broad Institute Genome Sequencing Center for Infectious Disease"/>
            <person name="Wu L."/>
            <person name="Ma J."/>
        </authorList>
    </citation>
    <scope>NUCLEOTIDE SEQUENCE [LARGE SCALE GENOMIC DNA]</scope>
    <source>
        <strain evidence="2">JCM 9373</strain>
    </source>
</reference>
<accession>A0ABP6N502</accession>
<evidence type="ECO:0000313" key="2">
    <source>
        <dbReference type="Proteomes" id="UP001500320"/>
    </source>
</evidence>
<organism evidence="1 2">
    <name type="scientific">Planomonospora alba</name>
    <dbReference type="NCBI Taxonomy" id="161354"/>
    <lineage>
        <taxon>Bacteria</taxon>
        <taxon>Bacillati</taxon>
        <taxon>Actinomycetota</taxon>
        <taxon>Actinomycetes</taxon>
        <taxon>Streptosporangiales</taxon>
        <taxon>Streptosporangiaceae</taxon>
        <taxon>Planomonospora</taxon>
    </lineage>
</organism>
<dbReference type="EMBL" id="BAAAUT010000021">
    <property type="protein sequence ID" value="GAA3136658.1"/>
    <property type="molecule type" value="Genomic_DNA"/>
</dbReference>
<evidence type="ECO:0000313" key="1">
    <source>
        <dbReference type="EMBL" id="GAA3136658.1"/>
    </source>
</evidence>
<keyword evidence="2" id="KW-1185">Reference proteome</keyword>
<proteinExistence type="predicted"/>
<name>A0ABP6N502_9ACTN</name>
<comment type="caution">
    <text evidence="1">The sequence shown here is derived from an EMBL/GenBank/DDBJ whole genome shotgun (WGS) entry which is preliminary data.</text>
</comment>
<dbReference type="Proteomes" id="UP001500320">
    <property type="component" value="Unassembled WGS sequence"/>
</dbReference>
<sequence length="94" mass="10018">MSKPSKAKSAAVAESESAPVLAEYDGTVYTVPTPLDWPLDVLDALEAGRLTDAARALLGEDQYAVFRSKPRTFRDLRDLLDAVTSAGGFDSTGN</sequence>
<dbReference type="RefSeq" id="WP_344859729.1">
    <property type="nucleotide sequence ID" value="NZ_BAAAUT010000021.1"/>
</dbReference>